<feature type="compositionally biased region" description="Basic and acidic residues" evidence="8">
    <location>
        <begin position="263"/>
        <end position="272"/>
    </location>
</feature>
<evidence type="ECO:0000256" key="6">
    <source>
        <dbReference type="ARBA" id="ARBA00023212"/>
    </source>
</evidence>
<evidence type="ECO:0000256" key="8">
    <source>
        <dbReference type="SAM" id="MobiDB-lite"/>
    </source>
</evidence>
<proteinExistence type="inferred from homology"/>
<evidence type="ECO:0000313" key="9">
    <source>
        <dbReference type="EMBL" id="CAH3020598.1"/>
    </source>
</evidence>
<evidence type="ECO:0000256" key="3">
    <source>
        <dbReference type="ARBA" id="ARBA00009205"/>
    </source>
</evidence>
<evidence type="ECO:0000256" key="2">
    <source>
        <dbReference type="ARBA" id="ARBA00004430"/>
    </source>
</evidence>
<keyword evidence="5" id="KW-0963">Cytoplasm</keyword>
<reference evidence="9 10" key="1">
    <citation type="submission" date="2022-05" db="EMBL/GenBank/DDBJ databases">
        <authorList>
            <consortium name="Genoscope - CEA"/>
            <person name="William W."/>
        </authorList>
    </citation>
    <scope>NUCLEOTIDE SEQUENCE [LARGE SCALE GENOMIC DNA]</scope>
</reference>
<dbReference type="PANTHER" id="PTHR31078:SF1">
    <property type="entry name" value="CILIA- AND FLAGELLA-ASSOCIATED PROTEIN 300"/>
    <property type="match status" value="1"/>
</dbReference>
<comment type="function">
    <text evidence="1">Cilium- and flagellum-specific protein that plays a role in axonemal structure organization and motility. May play a role in outer and inner dynein arm assembly.</text>
</comment>
<comment type="similarity">
    <text evidence="3">Belongs to the CFAP300 family.</text>
</comment>
<dbReference type="Proteomes" id="UP001159427">
    <property type="component" value="Unassembled WGS sequence"/>
</dbReference>
<keyword evidence="7" id="KW-0966">Cell projection</keyword>
<dbReference type="PANTHER" id="PTHR31078">
    <property type="entry name" value="CILIA- AND FLAGELLA-ASSOCIATED PROTEIN 300"/>
    <property type="match status" value="1"/>
</dbReference>
<sequence>MFQTKMANDEKTFTFQCVPNKTFPGFESADVKERFMKWGMIRRSKSQMFSYDQLFQAYQKDKFVLDFFQDPAVVSSLQVVSSNDNWGPLNIKPSSVMAELVSCSVTSMEFFDRLQDQGIVRESGSIRKCFDEYYEDFVISDELRKVLLLEEAETYPIFSDADRNEFIFLIFKHLCLGGQVCQYEDDINPYLETTKIIYKDLISVHKDPSTKKLQVGSVVLKVSAQNDETVKGCKAGSSVEYCHPCFQEVMEEDEKVECNDSNESGKNRDLQKQEPITAPDRGKKNGLQRGNHCYGAKI</sequence>
<feature type="non-terminal residue" evidence="9">
    <location>
        <position position="298"/>
    </location>
</feature>
<name>A0ABN8LTK7_9CNID</name>
<comment type="subcellular location">
    <subcellularLocation>
        <location evidence="2">Cytoplasm</location>
        <location evidence="2">Cytoskeleton</location>
        <location evidence="2">Cilium axoneme</location>
    </subcellularLocation>
</comment>
<evidence type="ECO:0000256" key="4">
    <source>
        <dbReference type="ARBA" id="ARBA00022174"/>
    </source>
</evidence>
<comment type="caution">
    <text evidence="9">The sequence shown here is derived from an EMBL/GenBank/DDBJ whole genome shotgun (WGS) entry which is preliminary data.</text>
</comment>
<gene>
    <name evidence="9" type="ORF">PEVE_00007867</name>
</gene>
<evidence type="ECO:0000256" key="5">
    <source>
        <dbReference type="ARBA" id="ARBA00022490"/>
    </source>
</evidence>
<dbReference type="InterPro" id="IPR029416">
    <property type="entry name" value="CFAP300"/>
</dbReference>
<evidence type="ECO:0000256" key="1">
    <source>
        <dbReference type="ARBA" id="ARBA00002404"/>
    </source>
</evidence>
<keyword evidence="10" id="KW-1185">Reference proteome</keyword>
<evidence type="ECO:0000256" key="7">
    <source>
        <dbReference type="ARBA" id="ARBA00023273"/>
    </source>
</evidence>
<dbReference type="Pfam" id="PF14926">
    <property type="entry name" value="CFAP300"/>
    <property type="match status" value="1"/>
</dbReference>
<feature type="region of interest" description="Disordered" evidence="8">
    <location>
        <begin position="258"/>
        <end position="298"/>
    </location>
</feature>
<evidence type="ECO:0000313" key="10">
    <source>
        <dbReference type="Proteomes" id="UP001159427"/>
    </source>
</evidence>
<keyword evidence="6" id="KW-0206">Cytoskeleton</keyword>
<protein>
    <recommendedName>
        <fullName evidence="4">Cilia- and flagella-associated protein 300</fullName>
    </recommendedName>
</protein>
<organism evidence="9 10">
    <name type="scientific">Porites evermanni</name>
    <dbReference type="NCBI Taxonomy" id="104178"/>
    <lineage>
        <taxon>Eukaryota</taxon>
        <taxon>Metazoa</taxon>
        <taxon>Cnidaria</taxon>
        <taxon>Anthozoa</taxon>
        <taxon>Hexacorallia</taxon>
        <taxon>Scleractinia</taxon>
        <taxon>Fungiina</taxon>
        <taxon>Poritidae</taxon>
        <taxon>Porites</taxon>
    </lineage>
</organism>
<accession>A0ABN8LTK7</accession>
<dbReference type="EMBL" id="CALNXI010000153">
    <property type="protein sequence ID" value="CAH3020598.1"/>
    <property type="molecule type" value="Genomic_DNA"/>
</dbReference>